<keyword evidence="2" id="KW-1185">Reference proteome</keyword>
<dbReference type="AlphaFoldDB" id="A0A9W5REZ3"/>
<reference evidence="1 2" key="1">
    <citation type="submission" date="2013-05" db="EMBL/GenBank/DDBJ databases">
        <title>The Genome Sequence of Actinomyces europaeus ACS-120-V-COL10B.</title>
        <authorList>
            <consortium name="The Broad Institute Genomics Platform"/>
            <person name="Earl A."/>
            <person name="Ward D."/>
            <person name="Feldgarden M."/>
            <person name="Gevers D."/>
            <person name="Saerens B."/>
            <person name="Vaneechoutte M."/>
            <person name="Walker B."/>
            <person name="Young S."/>
            <person name="Zeng Q."/>
            <person name="Gargeya S."/>
            <person name="Fitzgerald M."/>
            <person name="Haas B."/>
            <person name="Abouelleil A."/>
            <person name="Allen A.W."/>
            <person name="Alvarado L."/>
            <person name="Arachchi H.M."/>
            <person name="Berlin A.M."/>
            <person name="Chapman S.B."/>
            <person name="Gainer-Dewar J."/>
            <person name="Goldberg J."/>
            <person name="Griggs A."/>
            <person name="Gujja S."/>
            <person name="Hansen M."/>
            <person name="Howarth C."/>
            <person name="Imamovic A."/>
            <person name="Ireland A."/>
            <person name="Larimer J."/>
            <person name="McCowan C."/>
            <person name="Murphy C."/>
            <person name="Pearson M."/>
            <person name="Poon T.W."/>
            <person name="Priest M."/>
            <person name="Roberts A."/>
            <person name="Saif S."/>
            <person name="Shea T."/>
            <person name="Sisk P."/>
            <person name="Sykes S."/>
            <person name="Wortman J."/>
            <person name="Nusbaum C."/>
            <person name="Birren B."/>
        </authorList>
    </citation>
    <scope>NUCLEOTIDE SEQUENCE [LARGE SCALE GENOMIC DNA]</scope>
    <source>
        <strain evidence="1 2">ACS-120-V-Col10b</strain>
    </source>
</reference>
<gene>
    <name evidence="1" type="ORF">HMPREF9238_00887</name>
</gene>
<dbReference type="EMBL" id="AGWN01000001">
    <property type="protein sequence ID" value="EPD31127.1"/>
    <property type="molecule type" value="Genomic_DNA"/>
</dbReference>
<evidence type="ECO:0000313" key="2">
    <source>
        <dbReference type="Proteomes" id="UP000014387"/>
    </source>
</evidence>
<accession>A0A9W5REZ3</accession>
<dbReference type="Proteomes" id="UP000014387">
    <property type="component" value="Unassembled WGS sequence"/>
</dbReference>
<protein>
    <submittedName>
        <fullName evidence="1">Uncharacterized protein</fullName>
    </submittedName>
</protein>
<name>A0A9W5REZ3_9ACTO</name>
<comment type="caution">
    <text evidence="1">The sequence shown here is derived from an EMBL/GenBank/DDBJ whole genome shotgun (WGS) entry which is preliminary data.</text>
</comment>
<proteinExistence type="predicted"/>
<organism evidence="1 2">
    <name type="scientific">Gleimia europaea ACS-120-V-Col10b</name>
    <dbReference type="NCBI Taxonomy" id="883069"/>
    <lineage>
        <taxon>Bacteria</taxon>
        <taxon>Bacillati</taxon>
        <taxon>Actinomycetota</taxon>
        <taxon>Actinomycetes</taxon>
        <taxon>Actinomycetales</taxon>
        <taxon>Actinomycetaceae</taxon>
        <taxon>Gleimia</taxon>
    </lineage>
</organism>
<sequence length="37" mass="4135">MQDAKDLRGGNGEDNAGFQVDTSVFYRWTLSQKLAKS</sequence>
<evidence type="ECO:0000313" key="1">
    <source>
        <dbReference type="EMBL" id="EPD31127.1"/>
    </source>
</evidence>